<feature type="transmembrane region" description="Helical" evidence="1">
    <location>
        <begin position="12"/>
        <end position="37"/>
    </location>
</feature>
<accession>A0A4R1N0Z1</accession>
<reference evidence="2 3" key="1">
    <citation type="submission" date="2019-03" db="EMBL/GenBank/DDBJ databases">
        <title>Genomic Encyclopedia of Type Strains, Phase IV (KMG-IV): sequencing the most valuable type-strain genomes for metagenomic binning, comparative biology and taxonomic classification.</title>
        <authorList>
            <person name="Goeker M."/>
        </authorList>
    </citation>
    <scope>NUCLEOTIDE SEQUENCE [LARGE SCALE GENOMIC DNA]</scope>
    <source>
        <strain evidence="2 3">DSM 24176</strain>
    </source>
</reference>
<keyword evidence="1" id="KW-0812">Transmembrane</keyword>
<dbReference type="InterPro" id="IPR009229">
    <property type="entry name" value="AgrD"/>
</dbReference>
<name>A0A4R1N0Z1_9FIRM</name>
<dbReference type="Proteomes" id="UP000294545">
    <property type="component" value="Unassembled WGS sequence"/>
</dbReference>
<keyword evidence="3" id="KW-1185">Reference proteome</keyword>
<comment type="caution">
    <text evidence="2">The sequence shown here is derived from an EMBL/GenBank/DDBJ whole genome shotgun (WGS) entry which is preliminary data.</text>
</comment>
<organism evidence="2 3">
    <name type="scientific">Natranaerovirga hydrolytica</name>
    <dbReference type="NCBI Taxonomy" id="680378"/>
    <lineage>
        <taxon>Bacteria</taxon>
        <taxon>Bacillati</taxon>
        <taxon>Bacillota</taxon>
        <taxon>Clostridia</taxon>
        <taxon>Lachnospirales</taxon>
        <taxon>Natranaerovirgaceae</taxon>
        <taxon>Natranaerovirga</taxon>
    </lineage>
</organism>
<dbReference type="RefSeq" id="WP_132281403.1">
    <property type="nucleotide sequence ID" value="NZ_SMGQ01000011.1"/>
</dbReference>
<evidence type="ECO:0000313" key="2">
    <source>
        <dbReference type="EMBL" id="TCK98572.1"/>
    </source>
</evidence>
<proteinExistence type="predicted"/>
<keyword evidence="1" id="KW-1133">Transmembrane helix</keyword>
<keyword evidence="1" id="KW-0472">Membrane</keyword>
<dbReference type="NCBIfam" id="TIGR04223">
    <property type="entry name" value="quorum_AgrD"/>
    <property type="match status" value="1"/>
</dbReference>
<dbReference type="EMBL" id="SMGQ01000011">
    <property type="protein sequence ID" value="TCK98572.1"/>
    <property type="molecule type" value="Genomic_DNA"/>
</dbReference>
<dbReference type="AlphaFoldDB" id="A0A4R1N0Z1"/>
<sequence>MEGCKKNTITKTFLVGVASAFIVLANLITVSNSFFLWGETKCPKSLLK</sequence>
<dbReference type="OrthoDB" id="1956752at2"/>
<gene>
    <name evidence="2" type="ORF">EDC19_1002</name>
</gene>
<evidence type="ECO:0000256" key="1">
    <source>
        <dbReference type="SAM" id="Phobius"/>
    </source>
</evidence>
<evidence type="ECO:0000313" key="3">
    <source>
        <dbReference type="Proteomes" id="UP000294545"/>
    </source>
</evidence>
<protein>
    <submittedName>
        <fullName evidence="2">Cyclic lactone autoinducer peptide</fullName>
    </submittedName>
</protein>